<dbReference type="RefSeq" id="WP_194929590.1">
    <property type="nucleotide sequence ID" value="NZ_JADLZT010000002.1"/>
</dbReference>
<reference evidence="2 3" key="1">
    <citation type="submission" date="2020-11" db="EMBL/GenBank/DDBJ databases">
        <title>Draft Genome Sequence and Secondary Metabolite Biosynthetic Potential of the Lysobacter niastensis Type strain DSM 18481.</title>
        <authorList>
            <person name="Turrini P."/>
            <person name="Artuso I."/>
            <person name="Tescari M."/>
            <person name="Lugli G.A."/>
            <person name="Frangipani E."/>
            <person name="Ventura M."/>
            <person name="Visca P."/>
        </authorList>
    </citation>
    <scope>NUCLEOTIDE SEQUENCE [LARGE SCALE GENOMIC DNA]</scope>
    <source>
        <strain evidence="2 3">DSM 18481</strain>
    </source>
</reference>
<evidence type="ECO:0000313" key="3">
    <source>
        <dbReference type="Proteomes" id="UP001429984"/>
    </source>
</evidence>
<organism evidence="2 3">
    <name type="scientific">Lysobacter niastensis</name>
    <dbReference type="NCBI Taxonomy" id="380629"/>
    <lineage>
        <taxon>Bacteria</taxon>
        <taxon>Pseudomonadati</taxon>
        <taxon>Pseudomonadota</taxon>
        <taxon>Gammaproteobacteria</taxon>
        <taxon>Lysobacterales</taxon>
        <taxon>Lysobacteraceae</taxon>
        <taxon>Lysobacter</taxon>
    </lineage>
</organism>
<dbReference type="Proteomes" id="UP001429984">
    <property type="component" value="Unassembled WGS sequence"/>
</dbReference>
<accession>A0ABS0B3C4</accession>
<name>A0ABS0B3C4_9GAMM</name>
<gene>
    <name evidence="2" type="ORF">IU514_02905</name>
</gene>
<evidence type="ECO:0000313" key="2">
    <source>
        <dbReference type="EMBL" id="MBF6022971.1"/>
    </source>
</evidence>
<keyword evidence="3" id="KW-1185">Reference proteome</keyword>
<feature type="compositionally biased region" description="Basic and acidic residues" evidence="1">
    <location>
        <begin position="32"/>
        <end position="43"/>
    </location>
</feature>
<comment type="caution">
    <text evidence="2">The sequence shown here is derived from an EMBL/GenBank/DDBJ whole genome shotgun (WGS) entry which is preliminary data.</text>
</comment>
<evidence type="ECO:0000256" key="1">
    <source>
        <dbReference type="SAM" id="MobiDB-lite"/>
    </source>
</evidence>
<proteinExistence type="predicted"/>
<protein>
    <submittedName>
        <fullName evidence="2">Uncharacterized protein</fullName>
    </submittedName>
</protein>
<feature type="region of interest" description="Disordered" evidence="1">
    <location>
        <begin position="32"/>
        <end position="66"/>
    </location>
</feature>
<dbReference type="EMBL" id="JADLZT010000002">
    <property type="protein sequence ID" value="MBF6022971.1"/>
    <property type="molecule type" value="Genomic_DNA"/>
</dbReference>
<sequence>MFRLIGGAVVYGLALYGVVKLIDRPKTAVVIKPKDSQDDKKGGEAPADAGNGPDDGQSANLVGEGP</sequence>